<accession>A0A914Q1I7</accession>
<evidence type="ECO:0000313" key="2">
    <source>
        <dbReference type="Proteomes" id="UP000887578"/>
    </source>
</evidence>
<keyword evidence="2" id="KW-1185">Reference proteome</keyword>
<name>A0A914Q1I7_9BILA</name>
<proteinExistence type="predicted"/>
<keyword evidence="1" id="KW-1133">Transmembrane helix</keyword>
<reference evidence="3" key="1">
    <citation type="submission" date="2022-11" db="UniProtKB">
        <authorList>
            <consortium name="WormBaseParasite"/>
        </authorList>
    </citation>
    <scope>IDENTIFICATION</scope>
</reference>
<evidence type="ECO:0000313" key="3">
    <source>
        <dbReference type="WBParaSite" id="PDA_v2.g24579.t1"/>
    </source>
</evidence>
<keyword evidence="1" id="KW-0472">Membrane</keyword>
<feature type="transmembrane region" description="Helical" evidence="1">
    <location>
        <begin position="34"/>
        <end position="57"/>
    </location>
</feature>
<dbReference type="WBParaSite" id="PDA_v2.g24579.t1">
    <property type="protein sequence ID" value="PDA_v2.g24579.t1"/>
    <property type="gene ID" value="PDA_v2.g24579"/>
</dbReference>
<keyword evidence="1" id="KW-0812">Transmembrane</keyword>
<protein>
    <submittedName>
        <fullName evidence="3">Uncharacterized protein</fullName>
    </submittedName>
</protein>
<dbReference type="AlphaFoldDB" id="A0A914Q1I7"/>
<dbReference type="Proteomes" id="UP000887578">
    <property type="component" value="Unplaced"/>
</dbReference>
<evidence type="ECO:0000256" key="1">
    <source>
        <dbReference type="SAM" id="Phobius"/>
    </source>
</evidence>
<sequence length="110" mass="13075">MIGISHMRLLYRRTIQYAEYWVWWDVFEMFMGNLGLFTGITCLAAFEFLEVIILLLWRPNWISEEETDDDEMEEMPRKKDNKIYDSSMIEENTMDIPLPFIGHSSAIGLD</sequence>
<organism evidence="2 3">
    <name type="scientific">Panagrolaimus davidi</name>
    <dbReference type="NCBI Taxonomy" id="227884"/>
    <lineage>
        <taxon>Eukaryota</taxon>
        <taxon>Metazoa</taxon>
        <taxon>Ecdysozoa</taxon>
        <taxon>Nematoda</taxon>
        <taxon>Chromadorea</taxon>
        <taxon>Rhabditida</taxon>
        <taxon>Tylenchina</taxon>
        <taxon>Panagrolaimomorpha</taxon>
        <taxon>Panagrolaimoidea</taxon>
        <taxon>Panagrolaimidae</taxon>
        <taxon>Panagrolaimus</taxon>
    </lineage>
</organism>